<dbReference type="AlphaFoldDB" id="A0A7L4YQS1"/>
<keyword evidence="3" id="KW-1185">Reference proteome</keyword>
<proteinExistence type="predicted"/>
<name>A0A7L4YQS1_9ACTN</name>
<dbReference type="OrthoDB" id="3171021at2"/>
<dbReference type="Proteomes" id="UP000463857">
    <property type="component" value="Chromosome"/>
</dbReference>
<reference evidence="2 3" key="1">
    <citation type="journal article" date="2018" name="Int. J. Syst. Evol. Microbiol.">
        <title>Epidermidibacterium keratini gen. nov., sp. nov., a member of the family Sporichthyaceae, isolated from keratin epidermis.</title>
        <authorList>
            <person name="Lee D.G."/>
            <person name="Trujillo M.E."/>
            <person name="Kang S."/>
            <person name="Nam J.J."/>
            <person name="Kim Y.J."/>
        </authorList>
    </citation>
    <scope>NUCLEOTIDE SEQUENCE [LARGE SCALE GENOMIC DNA]</scope>
    <source>
        <strain evidence="2 3">EPI-7</strain>
    </source>
</reference>
<dbReference type="InterPro" id="IPR001173">
    <property type="entry name" value="Glyco_trans_2-like"/>
</dbReference>
<dbReference type="InterPro" id="IPR029044">
    <property type="entry name" value="Nucleotide-diphossugar_trans"/>
</dbReference>
<organism evidence="2 3">
    <name type="scientific">Epidermidibacterium keratini</name>
    <dbReference type="NCBI Taxonomy" id="1891644"/>
    <lineage>
        <taxon>Bacteria</taxon>
        <taxon>Bacillati</taxon>
        <taxon>Actinomycetota</taxon>
        <taxon>Actinomycetes</taxon>
        <taxon>Sporichthyales</taxon>
        <taxon>Sporichthyaceae</taxon>
        <taxon>Epidermidibacterium</taxon>
    </lineage>
</organism>
<dbReference type="RefSeq" id="WP_159546615.1">
    <property type="nucleotide sequence ID" value="NZ_CP047156.1"/>
</dbReference>
<protein>
    <submittedName>
        <fullName evidence="2">Glycosyltransferase</fullName>
    </submittedName>
</protein>
<dbReference type="Pfam" id="PF00535">
    <property type="entry name" value="Glycos_transf_2"/>
    <property type="match status" value="1"/>
</dbReference>
<dbReference type="SUPFAM" id="SSF53756">
    <property type="entry name" value="UDP-Glycosyltransferase/glycogen phosphorylase"/>
    <property type="match status" value="1"/>
</dbReference>
<evidence type="ECO:0000313" key="3">
    <source>
        <dbReference type="Proteomes" id="UP000463857"/>
    </source>
</evidence>
<sequence>MNGSDQMNTDDGDIGRKLLLDHQFLAAELSRLDKTEPEHVPATTAPGISVIVPTYHGRDRLGALLDSFVGQTARYTDFEVLVVCNGEDDGSSALLAEFASAHPKLDLRWVVNSVAGAGAARNLGLALASRDHVTFVDDDDVIEPRFLAVLAEHVREQSIVVTSIIDVDEVGNRRASSPLRDRIDELRGQSVPITQVPWVLGFNAAKLVPTELARAAEYSETLSSGEDVVYFAHLLRWPELTVIVPADTDDAAYLRSLRPGSVSRQQGEYDFSVAQRLACVRAIRDIAVPAQAADARLALERAQCGFAVRYLREHPEDADRVADAVARAGVVGFPWSEANSNSAKDLVFAYCFSPFSDTSAVVAAKAIAQRAKVVDVVSNDMSGIRRVDPAVASLAERWIDHLDVLDAPPSFSGWEAISSFATKAVARAESRASRNGGYETLYSRALWIGSHVAAAMYKSRHWQVEWSAEFSDPLRTDVVGARRKGDFSENEVSMKLRRALDSRGYGHLPIESLFDLVEAATLVLADQVIMTNDNQCEYMLSAYDDPGLRQLVEQKVQIRPHPTPPAAAYAVTPTSYRMPTGVVNIAYFGSFYPNRGIGEVLTAVYNLPMEQRRRVRLHIFCNKPAEVGAQVTALGVAANVYVRGYLPYLEFLNATTLFDVLLVSDVDRGLGMDINPFLPSKYSDYRGSGSKIWSLVDQGSPLSTAPNHYQSQVGNSAEIVRTLKEIVADSALDPASLLLGERSNA</sequence>
<evidence type="ECO:0000313" key="2">
    <source>
        <dbReference type="EMBL" id="QHC01480.1"/>
    </source>
</evidence>
<dbReference type="GO" id="GO:0016740">
    <property type="term" value="F:transferase activity"/>
    <property type="evidence" value="ECO:0007669"/>
    <property type="project" value="UniProtKB-KW"/>
</dbReference>
<gene>
    <name evidence="2" type="ORF">EK0264_15070</name>
</gene>
<evidence type="ECO:0000259" key="1">
    <source>
        <dbReference type="Pfam" id="PF00535"/>
    </source>
</evidence>
<dbReference type="InterPro" id="IPR050834">
    <property type="entry name" value="Glycosyltransf_2"/>
</dbReference>
<dbReference type="EMBL" id="CP047156">
    <property type="protein sequence ID" value="QHC01480.1"/>
    <property type="molecule type" value="Genomic_DNA"/>
</dbReference>
<dbReference type="KEGG" id="eke:EK0264_15070"/>
<dbReference type="InParanoid" id="A0A7L4YQS1"/>
<accession>A0A7L4YQS1</accession>
<dbReference type="SUPFAM" id="SSF53448">
    <property type="entry name" value="Nucleotide-diphospho-sugar transferases"/>
    <property type="match status" value="1"/>
</dbReference>
<dbReference type="PANTHER" id="PTHR43685">
    <property type="entry name" value="GLYCOSYLTRANSFERASE"/>
    <property type="match status" value="1"/>
</dbReference>
<dbReference type="PANTHER" id="PTHR43685:SF2">
    <property type="entry name" value="GLYCOSYLTRANSFERASE 2-LIKE DOMAIN-CONTAINING PROTEIN"/>
    <property type="match status" value="1"/>
</dbReference>
<feature type="domain" description="Glycosyltransferase 2-like" evidence="1">
    <location>
        <begin position="49"/>
        <end position="177"/>
    </location>
</feature>
<dbReference type="Gene3D" id="3.90.550.10">
    <property type="entry name" value="Spore Coat Polysaccharide Biosynthesis Protein SpsA, Chain A"/>
    <property type="match status" value="1"/>
</dbReference>
<keyword evidence="2" id="KW-0808">Transferase</keyword>
<dbReference type="CDD" id="cd00761">
    <property type="entry name" value="Glyco_tranf_GTA_type"/>
    <property type="match status" value="1"/>
</dbReference>